<gene>
    <name evidence="1" type="ORF">I3517_23380</name>
</gene>
<dbReference type="RefSeq" id="WP_197941664.1">
    <property type="nucleotide sequence ID" value="NZ_JAECSB010000082.1"/>
</dbReference>
<name>A0A8I1A1W8_RHOER</name>
<proteinExistence type="predicted"/>
<keyword evidence="2" id="KW-1185">Reference proteome</keyword>
<evidence type="ECO:0000313" key="2">
    <source>
        <dbReference type="Proteomes" id="UP000627573"/>
    </source>
</evidence>
<dbReference type="AlphaFoldDB" id="A0A8I1A1W8"/>
<reference evidence="1 2" key="1">
    <citation type="submission" date="2020-12" db="EMBL/GenBank/DDBJ databases">
        <title>Draft genome sequence of furan degrading bacterial strain FUR100.</title>
        <authorList>
            <person name="Woiski C."/>
        </authorList>
    </citation>
    <scope>NUCLEOTIDE SEQUENCE [LARGE SCALE GENOMIC DNA]</scope>
    <source>
        <strain evidence="1 2">FUR100</strain>
    </source>
</reference>
<dbReference type="PROSITE" id="PS51257">
    <property type="entry name" value="PROKAR_LIPOPROTEIN"/>
    <property type="match status" value="1"/>
</dbReference>
<evidence type="ECO:0000313" key="1">
    <source>
        <dbReference type="EMBL" id="MBH5145542.1"/>
    </source>
</evidence>
<accession>A0A8I1A1W8</accession>
<dbReference type="Proteomes" id="UP000627573">
    <property type="component" value="Unassembled WGS sequence"/>
</dbReference>
<protein>
    <submittedName>
        <fullName evidence="1">Uncharacterized protein</fullName>
    </submittedName>
</protein>
<dbReference type="EMBL" id="JAECSB010000082">
    <property type="protein sequence ID" value="MBH5145542.1"/>
    <property type="molecule type" value="Genomic_DNA"/>
</dbReference>
<organism evidence="1 2">
    <name type="scientific">Rhodococcus erythropolis</name>
    <name type="common">Arthrobacter picolinophilus</name>
    <dbReference type="NCBI Taxonomy" id="1833"/>
    <lineage>
        <taxon>Bacteria</taxon>
        <taxon>Bacillati</taxon>
        <taxon>Actinomycetota</taxon>
        <taxon>Actinomycetes</taxon>
        <taxon>Mycobacteriales</taxon>
        <taxon>Nocardiaceae</taxon>
        <taxon>Rhodococcus</taxon>
        <taxon>Rhodococcus erythropolis group</taxon>
    </lineage>
</organism>
<comment type="caution">
    <text evidence="1">The sequence shown here is derived from an EMBL/GenBank/DDBJ whole genome shotgun (WGS) entry which is preliminary data.</text>
</comment>
<sequence length="70" mass="6874">MTRALTASARVAATLAAVSLILGGCSSGDSHDALPSTLTAVREPTSIAASGTSAISPNVPGTYSNGDWVV</sequence>